<reference evidence="4 5" key="1">
    <citation type="submission" date="2007-10" db="EMBL/GenBank/DDBJ databases">
        <title>Complete sequence of Caldivirga maquilingensis IC-167.</title>
        <authorList>
            <consortium name="US DOE Joint Genome Institute"/>
            <person name="Copeland A."/>
            <person name="Lucas S."/>
            <person name="Lapidus A."/>
            <person name="Barry K."/>
            <person name="Glavina del Rio T."/>
            <person name="Dalin E."/>
            <person name="Tice H."/>
            <person name="Pitluck S."/>
            <person name="Saunders E."/>
            <person name="Brettin T."/>
            <person name="Bruce D."/>
            <person name="Detter J.C."/>
            <person name="Han C."/>
            <person name="Schmutz J."/>
            <person name="Larimer F."/>
            <person name="Land M."/>
            <person name="Hauser L."/>
            <person name="Kyrpides N."/>
            <person name="Ivanova N."/>
            <person name="Biddle J.F."/>
            <person name="Zhang Z."/>
            <person name="Fitz-Gibbon S.T."/>
            <person name="Lowe T.M."/>
            <person name="Saltikov C."/>
            <person name="House C.H."/>
            <person name="Richardson P."/>
        </authorList>
    </citation>
    <scope>NUCLEOTIDE SEQUENCE [LARGE SCALE GENOMIC DNA]</scope>
    <source>
        <strain evidence="5">ATCC 700844 / DSM 13496 / JCM 10307 / IC-167</strain>
    </source>
</reference>
<dbReference type="PROSITE" id="PS51371">
    <property type="entry name" value="CBS"/>
    <property type="match status" value="2"/>
</dbReference>
<evidence type="ECO:0000313" key="4">
    <source>
        <dbReference type="EMBL" id="ABW01465.1"/>
    </source>
</evidence>
<evidence type="ECO:0000259" key="3">
    <source>
        <dbReference type="PROSITE" id="PS51371"/>
    </source>
</evidence>
<dbReference type="AlphaFoldDB" id="A8MCF9"/>
<keyword evidence="5" id="KW-1185">Reference proteome</keyword>
<keyword evidence="1 2" id="KW-0129">CBS domain</keyword>
<sequence>MKASELITRKSPIVIKVGSPVMEAIKLMADNNVGLVVIVDSPENKKVLGVISERDVIRALAKGIDISKATVEQVGTMGNIVSVKYYDYITTVARLMNERQVRHVVVIDDDNRVVSVISIRDLLKEKEVIDSLARLRPHPPVRE</sequence>
<name>A8MCF9_CALMQ</name>
<evidence type="ECO:0000256" key="1">
    <source>
        <dbReference type="ARBA" id="ARBA00023122"/>
    </source>
</evidence>
<evidence type="ECO:0000313" key="5">
    <source>
        <dbReference type="Proteomes" id="UP000001137"/>
    </source>
</evidence>
<feature type="domain" description="CBS" evidence="3">
    <location>
        <begin position="74"/>
        <end position="134"/>
    </location>
</feature>
<dbReference type="EMBL" id="CP000852">
    <property type="protein sequence ID" value="ABW01465.1"/>
    <property type="molecule type" value="Genomic_DNA"/>
</dbReference>
<accession>A8MCF9</accession>
<dbReference type="Proteomes" id="UP000001137">
    <property type="component" value="Chromosome"/>
</dbReference>
<protein>
    <submittedName>
        <fullName evidence="4">Putative signal-transduction protein with CBS domains</fullName>
    </submittedName>
</protein>
<proteinExistence type="predicted"/>
<dbReference type="SUPFAM" id="SSF54631">
    <property type="entry name" value="CBS-domain pair"/>
    <property type="match status" value="1"/>
</dbReference>
<dbReference type="GeneID" id="5710149"/>
<dbReference type="InterPro" id="IPR051257">
    <property type="entry name" value="Diverse_CBS-Domain"/>
</dbReference>
<dbReference type="HOGENOM" id="CLU_040681_12_1_2"/>
<gene>
    <name evidence="4" type="ordered locus">Cmaq_0624</name>
</gene>
<dbReference type="PANTHER" id="PTHR43080">
    <property type="entry name" value="CBS DOMAIN-CONTAINING PROTEIN CBSX3, MITOCHONDRIAL"/>
    <property type="match status" value="1"/>
</dbReference>
<dbReference type="PANTHER" id="PTHR43080:SF2">
    <property type="entry name" value="CBS DOMAIN-CONTAINING PROTEIN"/>
    <property type="match status" value="1"/>
</dbReference>
<dbReference type="RefSeq" id="WP_012185685.1">
    <property type="nucleotide sequence ID" value="NC_009954.1"/>
</dbReference>
<organism evidence="4 5">
    <name type="scientific">Caldivirga maquilingensis (strain ATCC 700844 / DSM 13496 / JCM 10307 / IC-167)</name>
    <dbReference type="NCBI Taxonomy" id="397948"/>
    <lineage>
        <taxon>Archaea</taxon>
        <taxon>Thermoproteota</taxon>
        <taxon>Thermoprotei</taxon>
        <taxon>Thermoproteales</taxon>
        <taxon>Thermoproteaceae</taxon>
        <taxon>Caldivirga</taxon>
    </lineage>
</organism>
<dbReference type="Gene3D" id="3.10.580.10">
    <property type="entry name" value="CBS-domain"/>
    <property type="match status" value="1"/>
</dbReference>
<feature type="domain" description="CBS" evidence="3">
    <location>
        <begin position="7"/>
        <end position="66"/>
    </location>
</feature>
<dbReference type="eggNOG" id="arCOG00606">
    <property type="taxonomic scope" value="Archaea"/>
</dbReference>
<dbReference type="STRING" id="397948.Cmaq_0624"/>
<dbReference type="InterPro" id="IPR000644">
    <property type="entry name" value="CBS_dom"/>
</dbReference>
<dbReference type="Pfam" id="PF00571">
    <property type="entry name" value="CBS"/>
    <property type="match status" value="2"/>
</dbReference>
<evidence type="ECO:0000256" key="2">
    <source>
        <dbReference type="PROSITE-ProRule" id="PRU00703"/>
    </source>
</evidence>
<dbReference type="KEGG" id="cma:Cmaq_0624"/>
<dbReference type="SMART" id="SM00116">
    <property type="entry name" value="CBS"/>
    <property type="match status" value="2"/>
</dbReference>
<dbReference type="InterPro" id="IPR046342">
    <property type="entry name" value="CBS_dom_sf"/>
</dbReference>